<evidence type="ECO:0000313" key="2">
    <source>
        <dbReference type="Proteomes" id="UP001456344"/>
    </source>
</evidence>
<name>A0ACD5BH61_9PSEU</name>
<dbReference type="EMBL" id="CP150484">
    <property type="protein sequence ID" value="WYW18614.1"/>
    <property type="molecule type" value="Genomic_DNA"/>
</dbReference>
<dbReference type="Proteomes" id="UP001456344">
    <property type="component" value="Chromosome"/>
</dbReference>
<gene>
    <name evidence="1" type="ORF">LCL61_24005</name>
</gene>
<evidence type="ECO:0000313" key="1">
    <source>
        <dbReference type="EMBL" id="WYW18614.1"/>
    </source>
</evidence>
<accession>A0ACD5BH61</accession>
<proteinExistence type="predicted"/>
<sequence>MITEVLLEQLEEDASTSVLFQGFLEPGAQAAQALLVLGKVARTRFWTPPSMVKRLIAESDPVFTADRTTLRAEAFSPCCGVYARLDLLEAGELGEGCTNVDLSEATRTVLAGVVAQDPLHLTVRGEGIRLRTLDGQNDESVVPLPDRWVSGFAEVAAVTAGAVEKAELDKAELDKAEARNFLRKLPTSVGKSWAVASGRGLRLTSRPGRDSIPATGLHRLRIVEPLIRFVQGLTVYTRSDSEVATWVLRLERARLVVTLSPEPSRGFSGEGGWLNVLAAGLEAPELVAGRAGHDVVDGTWFSRELPSGAVPANGRLAKARELLAAGAVRMLPDGGYEITRAGSVQRVRLSPAGCTCAWWAKHQENRGPCSHVLAARMSAAES</sequence>
<protein>
    <submittedName>
        <fullName evidence="1">SWIM zinc finger family protein</fullName>
    </submittedName>
</protein>
<organism evidence="1 2">
    <name type="scientific">Amycolatopsis coloradensis</name>
    <dbReference type="NCBI Taxonomy" id="76021"/>
    <lineage>
        <taxon>Bacteria</taxon>
        <taxon>Bacillati</taxon>
        <taxon>Actinomycetota</taxon>
        <taxon>Actinomycetes</taxon>
        <taxon>Pseudonocardiales</taxon>
        <taxon>Pseudonocardiaceae</taxon>
        <taxon>Amycolatopsis</taxon>
    </lineage>
</organism>
<reference evidence="1" key="1">
    <citation type="submission" date="2023-10" db="EMBL/GenBank/DDBJ databases">
        <title>Whole genome sequencing of actinobacterial strain Amycolatopsis sp. (BCA-696) identifies the underlying plant growth-promoting genes.</title>
        <authorList>
            <person name="Gandham P."/>
            <person name="Vadla N."/>
            <person name="Saji A."/>
            <person name="Srinivas V."/>
            <person name="Ruperao P."/>
            <person name="Selvanayagam S."/>
            <person name="Saxena R.K."/>
            <person name="Rathore A."/>
            <person name="Gopalakrishnan S."/>
            <person name="Thakur V."/>
        </authorList>
    </citation>
    <scope>NUCLEOTIDE SEQUENCE</scope>
    <source>
        <strain evidence="1">BCA-696</strain>
    </source>
</reference>
<keyword evidence="2" id="KW-1185">Reference proteome</keyword>